<organism evidence="2 3">
    <name type="scientific">Salinisphaera shabanensis E1L3A</name>
    <dbReference type="NCBI Taxonomy" id="1033802"/>
    <lineage>
        <taxon>Bacteria</taxon>
        <taxon>Pseudomonadati</taxon>
        <taxon>Pseudomonadota</taxon>
        <taxon>Gammaproteobacteria</taxon>
        <taxon>Salinisphaerales</taxon>
        <taxon>Salinisphaeraceae</taxon>
        <taxon>Salinisphaera</taxon>
    </lineage>
</organism>
<reference evidence="2 3" key="2">
    <citation type="journal article" date="2013" name="PLoS ONE">
        <title>INDIGO - INtegrated Data Warehouse of MIcrobial GenOmes with Examples from the Red Sea Extremophiles.</title>
        <authorList>
            <person name="Alam I."/>
            <person name="Antunes A."/>
            <person name="Kamau A.A."/>
            <person name="Ba Alawi W."/>
            <person name="Kalkatawi M."/>
            <person name="Stingl U."/>
            <person name="Bajic V.B."/>
        </authorList>
    </citation>
    <scope>NUCLEOTIDE SEQUENCE [LARGE SCALE GENOMIC DNA]</scope>
    <source>
        <strain evidence="2 3">E1L3A</strain>
    </source>
</reference>
<keyword evidence="3" id="KW-1185">Reference proteome</keyword>
<keyword evidence="1" id="KW-0812">Transmembrane</keyword>
<dbReference type="Proteomes" id="UP000006242">
    <property type="component" value="Unassembled WGS sequence"/>
</dbReference>
<evidence type="ECO:0000256" key="1">
    <source>
        <dbReference type="SAM" id="Phobius"/>
    </source>
</evidence>
<feature type="transmembrane region" description="Helical" evidence="1">
    <location>
        <begin position="301"/>
        <end position="319"/>
    </location>
</feature>
<name>U2ERY9_9GAMM</name>
<comment type="caution">
    <text evidence="2">The sequence shown here is derived from an EMBL/GenBank/DDBJ whole genome shotgun (WGS) entry which is preliminary data.</text>
</comment>
<gene>
    <name evidence="2" type="ORF">SSPSH_000104</name>
</gene>
<accession>U2ERY9</accession>
<sequence>MLALVAAGFAVQTTQSASAIGFSTFNALHFEINYLDHGFVRRALVGTVFQVVPDAWRTVAIIGFGWALVVALALVVVWLLHALRARLPRDQCWLLAVLWIAAPFTFLNFGYDFARLDQLNLLLLALSLCLVYRGHGLALALISATGLLIHEAYLFYGLAPVLAYAWVRYRAVPSSTSARVLFWPLVAALATLSAIAFAGRYEAGRSSLVQSLGSRLGDPNHNALNVWLRSGMDNPEYVIGRLGHGLFGTPELLAIGGLVLGIVAALIGISFAHGRRPDVFVVSPLAVIPLFFFGIDYARWLGLIAILALTVVTTQVLEGRFAGLGVACPRVFYLLLVGVVLLGPLGSVHLLPLWLG</sequence>
<keyword evidence="1" id="KW-1133">Transmembrane helix</keyword>
<feature type="transmembrane region" description="Helical" evidence="1">
    <location>
        <begin position="92"/>
        <end position="111"/>
    </location>
</feature>
<protein>
    <submittedName>
        <fullName evidence="2">Uncharacterized protein</fullName>
    </submittedName>
</protein>
<dbReference type="EMBL" id="AFNV02000001">
    <property type="protein sequence ID" value="ERJ20762.1"/>
    <property type="molecule type" value="Genomic_DNA"/>
</dbReference>
<feature type="transmembrane region" description="Helical" evidence="1">
    <location>
        <begin position="252"/>
        <end position="272"/>
    </location>
</feature>
<feature type="transmembrane region" description="Helical" evidence="1">
    <location>
        <begin position="180"/>
        <end position="199"/>
    </location>
</feature>
<evidence type="ECO:0000313" key="3">
    <source>
        <dbReference type="Proteomes" id="UP000006242"/>
    </source>
</evidence>
<feature type="transmembrane region" description="Helical" evidence="1">
    <location>
        <begin position="131"/>
        <end position="159"/>
    </location>
</feature>
<feature type="transmembrane region" description="Helical" evidence="1">
    <location>
        <begin position="331"/>
        <end position="355"/>
    </location>
</feature>
<evidence type="ECO:0000313" key="2">
    <source>
        <dbReference type="EMBL" id="ERJ20762.1"/>
    </source>
</evidence>
<dbReference type="AlphaFoldDB" id="U2ERY9"/>
<reference evidence="2 3" key="1">
    <citation type="journal article" date="2011" name="J. Bacteriol.">
        <title>Genome sequence of Salinisphaera shabanensis, a gammaproteobacterium from the harsh, variable environment of the brine-seawater interface of the Shaban Deep in the Red Sea.</title>
        <authorList>
            <person name="Antunes A."/>
            <person name="Alam I."/>
            <person name="Bajic V.B."/>
            <person name="Stingl U."/>
        </authorList>
    </citation>
    <scope>NUCLEOTIDE SEQUENCE [LARGE SCALE GENOMIC DNA]</scope>
    <source>
        <strain evidence="2 3">E1L3A</strain>
    </source>
</reference>
<proteinExistence type="predicted"/>
<feature type="transmembrane region" description="Helical" evidence="1">
    <location>
        <begin position="279"/>
        <end position="295"/>
    </location>
</feature>
<keyword evidence="1" id="KW-0472">Membrane</keyword>
<feature type="transmembrane region" description="Helical" evidence="1">
    <location>
        <begin position="59"/>
        <end position="80"/>
    </location>
</feature>